<feature type="domain" description="BED-type" evidence="10">
    <location>
        <begin position="17"/>
        <end position="75"/>
    </location>
</feature>
<keyword evidence="7" id="KW-0539">Nucleus</keyword>
<dbReference type="InterPro" id="IPR036236">
    <property type="entry name" value="Znf_C2H2_sf"/>
</dbReference>
<keyword evidence="2" id="KW-0479">Metal-binding</keyword>
<dbReference type="SUPFAM" id="SSF53098">
    <property type="entry name" value="Ribonuclease H-like"/>
    <property type="match status" value="1"/>
</dbReference>
<dbReference type="SUPFAM" id="SSF140996">
    <property type="entry name" value="Hermes dimerisation domain"/>
    <property type="match status" value="1"/>
</dbReference>
<dbReference type="GO" id="GO:0005634">
    <property type="term" value="C:nucleus"/>
    <property type="evidence" value="ECO:0007669"/>
    <property type="project" value="UniProtKB-SubCell"/>
</dbReference>
<reference evidence="12" key="1">
    <citation type="journal article" date="2017" name="Nat. Commun.">
        <title>The North American bullfrog draft genome provides insight into hormonal regulation of long noncoding RNA.</title>
        <authorList>
            <person name="Hammond S.A."/>
            <person name="Warren R.L."/>
            <person name="Vandervalk B.P."/>
            <person name="Kucuk E."/>
            <person name="Khan H."/>
            <person name="Gibb E.A."/>
            <person name="Pandoh P."/>
            <person name="Kirk H."/>
            <person name="Zhao Y."/>
            <person name="Jones M."/>
            <person name="Mungall A.J."/>
            <person name="Coope R."/>
            <person name="Pleasance S."/>
            <person name="Moore R.A."/>
            <person name="Holt R.A."/>
            <person name="Round J.M."/>
            <person name="Ohora S."/>
            <person name="Walle B.V."/>
            <person name="Veldhoen N."/>
            <person name="Helbing C.C."/>
            <person name="Birol I."/>
        </authorList>
    </citation>
    <scope>NUCLEOTIDE SEQUENCE [LARGE SCALE GENOMIC DNA]</scope>
</reference>
<dbReference type="InterPro" id="IPR003656">
    <property type="entry name" value="Znf_BED"/>
</dbReference>
<evidence type="ECO:0000256" key="5">
    <source>
        <dbReference type="ARBA" id="ARBA00023015"/>
    </source>
</evidence>
<dbReference type="PANTHER" id="PTHR46481:SF10">
    <property type="entry name" value="ZINC FINGER BED DOMAIN-CONTAINING PROTEIN 39"/>
    <property type="match status" value="1"/>
</dbReference>
<dbReference type="InterPro" id="IPR052035">
    <property type="entry name" value="ZnF_BED_domain_contain"/>
</dbReference>
<dbReference type="SMART" id="SM00614">
    <property type="entry name" value="ZnF_BED"/>
    <property type="match status" value="1"/>
</dbReference>
<dbReference type="Pfam" id="PF02892">
    <property type="entry name" value="zf-BED"/>
    <property type="match status" value="1"/>
</dbReference>
<feature type="region of interest" description="Disordered" evidence="9">
    <location>
        <begin position="291"/>
        <end position="332"/>
    </location>
</feature>
<keyword evidence="12" id="KW-1185">Reference proteome</keyword>
<feature type="compositionally biased region" description="Low complexity" evidence="9">
    <location>
        <begin position="317"/>
        <end position="331"/>
    </location>
</feature>
<comment type="subcellular location">
    <subcellularLocation>
        <location evidence="1">Nucleus</location>
    </subcellularLocation>
</comment>
<accession>A0A2G9RP34</accession>
<evidence type="ECO:0000256" key="1">
    <source>
        <dbReference type="ARBA" id="ARBA00004123"/>
    </source>
</evidence>
<evidence type="ECO:0000256" key="4">
    <source>
        <dbReference type="ARBA" id="ARBA00022833"/>
    </source>
</evidence>
<evidence type="ECO:0000313" key="11">
    <source>
        <dbReference type="EMBL" id="PIO29669.1"/>
    </source>
</evidence>
<gene>
    <name evidence="11" type="ORF">AB205_0145900</name>
</gene>
<keyword evidence="5" id="KW-0805">Transcription regulation</keyword>
<evidence type="ECO:0000256" key="8">
    <source>
        <dbReference type="PROSITE-ProRule" id="PRU00027"/>
    </source>
</evidence>
<dbReference type="PANTHER" id="PTHR46481">
    <property type="entry name" value="ZINC FINGER BED DOMAIN-CONTAINING PROTEIN 4"/>
    <property type="match status" value="1"/>
</dbReference>
<feature type="non-terminal residue" evidence="11">
    <location>
        <position position="362"/>
    </location>
</feature>
<evidence type="ECO:0000256" key="2">
    <source>
        <dbReference type="ARBA" id="ARBA00022723"/>
    </source>
</evidence>
<dbReference type="OrthoDB" id="1607513at2759"/>
<dbReference type="SUPFAM" id="SSF57667">
    <property type="entry name" value="beta-beta-alpha zinc fingers"/>
    <property type="match status" value="1"/>
</dbReference>
<protein>
    <recommendedName>
        <fullName evidence="10">BED-type domain-containing protein</fullName>
    </recommendedName>
</protein>
<feature type="non-terminal residue" evidence="11">
    <location>
        <position position="1"/>
    </location>
</feature>
<proteinExistence type="predicted"/>
<evidence type="ECO:0000256" key="6">
    <source>
        <dbReference type="ARBA" id="ARBA00023163"/>
    </source>
</evidence>
<evidence type="ECO:0000256" key="3">
    <source>
        <dbReference type="ARBA" id="ARBA00022771"/>
    </source>
</evidence>
<dbReference type="GO" id="GO:0003677">
    <property type="term" value="F:DNA binding"/>
    <property type="evidence" value="ECO:0007669"/>
    <property type="project" value="InterPro"/>
</dbReference>
<dbReference type="GO" id="GO:0009791">
    <property type="term" value="P:post-embryonic development"/>
    <property type="evidence" value="ECO:0007669"/>
    <property type="project" value="UniProtKB-ARBA"/>
</dbReference>
<dbReference type="GO" id="GO:0008270">
    <property type="term" value="F:zinc ion binding"/>
    <property type="evidence" value="ECO:0007669"/>
    <property type="project" value="UniProtKB-KW"/>
</dbReference>
<organism evidence="11 12">
    <name type="scientific">Aquarana catesbeiana</name>
    <name type="common">American bullfrog</name>
    <name type="synonym">Rana catesbeiana</name>
    <dbReference type="NCBI Taxonomy" id="8400"/>
    <lineage>
        <taxon>Eukaryota</taxon>
        <taxon>Metazoa</taxon>
        <taxon>Chordata</taxon>
        <taxon>Craniata</taxon>
        <taxon>Vertebrata</taxon>
        <taxon>Euteleostomi</taxon>
        <taxon>Amphibia</taxon>
        <taxon>Batrachia</taxon>
        <taxon>Anura</taxon>
        <taxon>Neobatrachia</taxon>
        <taxon>Ranoidea</taxon>
        <taxon>Ranidae</taxon>
        <taxon>Aquarana</taxon>
    </lineage>
</organism>
<sequence length="362" mass="41256">VEQIIRAFQCTLHRDTSRMSVVWKYFKINEDNPWIADCKLCSAKLSRGGTKISSYNTSNLIKHLKLKHKSEHGEFTAIGSSSSTQQPTLQQTFARREKLLRDHPRAVQITEALTQFIILDDQPLSIVENMGFHRFPNVLEPKYDIPSRHYITDIILPKIHDMVKKHINIMLQKDIKAISFTTDIWNSSVSPLSLISLTAQWIDGKFSLHQIMLHATRFEGSHTGQAIANILEEMLQTWAIPKSSVHVVVQDSAKNIIKRYKDRFFCNSDTSREAKEMLVLELQNIFEETIESEQHEEPASKRPHRDQPGTSLDRVFSEIAGEGSSISESSAPKAATIQLEAYLGEITVPPSENPLKYWAVHK</sequence>
<keyword evidence="3 8" id="KW-0863">Zinc-finger</keyword>
<dbReference type="Proteomes" id="UP000228934">
    <property type="component" value="Unassembled WGS sequence"/>
</dbReference>
<dbReference type="EMBL" id="KV934828">
    <property type="protein sequence ID" value="PIO29669.1"/>
    <property type="molecule type" value="Genomic_DNA"/>
</dbReference>
<dbReference type="AlphaFoldDB" id="A0A2G9RP34"/>
<evidence type="ECO:0000313" key="12">
    <source>
        <dbReference type="Proteomes" id="UP000228934"/>
    </source>
</evidence>
<evidence type="ECO:0000256" key="7">
    <source>
        <dbReference type="ARBA" id="ARBA00023242"/>
    </source>
</evidence>
<dbReference type="PROSITE" id="PS50808">
    <property type="entry name" value="ZF_BED"/>
    <property type="match status" value="1"/>
</dbReference>
<evidence type="ECO:0000256" key="9">
    <source>
        <dbReference type="SAM" id="MobiDB-lite"/>
    </source>
</evidence>
<dbReference type="InterPro" id="IPR012337">
    <property type="entry name" value="RNaseH-like_sf"/>
</dbReference>
<keyword evidence="4" id="KW-0862">Zinc</keyword>
<evidence type="ECO:0000259" key="10">
    <source>
        <dbReference type="PROSITE" id="PS50808"/>
    </source>
</evidence>
<keyword evidence="6" id="KW-0804">Transcription</keyword>
<name>A0A2G9RP34_AQUCT</name>